<dbReference type="EMBL" id="JAARRM010000001">
    <property type="protein sequence ID" value="MBC1520628.1"/>
    <property type="molecule type" value="Genomic_DNA"/>
</dbReference>
<evidence type="ECO:0000313" key="3">
    <source>
        <dbReference type="EMBL" id="MBC1520628.1"/>
    </source>
</evidence>
<dbReference type="GO" id="GO:0005737">
    <property type="term" value="C:cytoplasm"/>
    <property type="evidence" value="ECO:0007669"/>
    <property type="project" value="UniProtKB-SubCell"/>
</dbReference>
<protein>
    <recommendedName>
        <fullName evidence="2">PF03932 family protein CutC</fullName>
    </recommendedName>
</protein>
<dbReference type="RefSeq" id="WP_185372157.1">
    <property type="nucleotide sequence ID" value="NZ_CP195758.1"/>
</dbReference>
<organism evidence="3 4">
    <name type="scientific">Listeria aquatica</name>
    <dbReference type="NCBI Taxonomy" id="1494960"/>
    <lineage>
        <taxon>Bacteria</taxon>
        <taxon>Bacillati</taxon>
        <taxon>Bacillota</taxon>
        <taxon>Bacilli</taxon>
        <taxon>Bacillales</taxon>
        <taxon>Listeriaceae</taxon>
        <taxon>Listeria</taxon>
    </lineage>
</organism>
<dbReference type="InterPro" id="IPR005627">
    <property type="entry name" value="CutC-like"/>
</dbReference>
<dbReference type="PANTHER" id="PTHR12598:SF0">
    <property type="entry name" value="COPPER HOMEOSTASIS PROTEIN CUTC HOMOLOG"/>
    <property type="match status" value="1"/>
</dbReference>
<dbReference type="AlphaFoldDB" id="A0A841ZMI6"/>
<sequence>MLEVIVENAEDAKLAEIYGANRLEVVSAISEGGLTPSYGVLKEIIGATSLQTMVMIRPHSHSFVYSESDQRAIQTDIEVVKELGASGIVFGAVTASGEIDTALLEKVLEWKGNLRFTFHRAIEATNDIEKAYNTLKTYGKKIDQVLTSGGTKSAMDSIPLLQKWITESRENPDALSILVGSGVTNQNIYELHLALSNDAYHVGGGARISGSFANSLDPERIERIQAIINN</sequence>
<dbReference type="Pfam" id="PF03932">
    <property type="entry name" value="CutC"/>
    <property type="match status" value="1"/>
</dbReference>
<gene>
    <name evidence="2" type="primary">cutC</name>
    <name evidence="3" type="ORF">HB912_03075</name>
</gene>
<keyword evidence="2" id="KW-0963">Cytoplasm</keyword>
<comment type="caution">
    <text evidence="2">Once thought to be involved in copper homeostasis, experiments in E.coli have shown this is not the case.</text>
</comment>
<dbReference type="GO" id="GO:0005507">
    <property type="term" value="F:copper ion binding"/>
    <property type="evidence" value="ECO:0007669"/>
    <property type="project" value="TreeGrafter"/>
</dbReference>
<dbReference type="HAMAP" id="MF_00795">
    <property type="entry name" value="CutC"/>
    <property type="match status" value="1"/>
</dbReference>
<comment type="caution">
    <text evidence="3">The sequence shown here is derived from an EMBL/GenBank/DDBJ whole genome shotgun (WGS) entry which is preliminary data.</text>
</comment>
<dbReference type="InterPro" id="IPR036822">
    <property type="entry name" value="CutC-like_dom_sf"/>
</dbReference>
<name>A0A841ZMI6_9LIST</name>
<accession>A0A841ZMI6</accession>
<evidence type="ECO:0000313" key="4">
    <source>
        <dbReference type="Proteomes" id="UP000559885"/>
    </source>
</evidence>
<evidence type="ECO:0000256" key="2">
    <source>
        <dbReference type="HAMAP-Rule" id="MF_00795"/>
    </source>
</evidence>
<reference evidence="3 4" key="1">
    <citation type="submission" date="2020-03" db="EMBL/GenBank/DDBJ databases">
        <title>Soil Listeria distribution.</title>
        <authorList>
            <person name="Liao J."/>
            <person name="Wiedmann M."/>
        </authorList>
    </citation>
    <scope>NUCLEOTIDE SEQUENCE [LARGE SCALE GENOMIC DNA]</scope>
    <source>
        <strain evidence="3 4">FSL L7-1507</strain>
    </source>
</reference>
<dbReference type="SUPFAM" id="SSF110395">
    <property type="entry name" value="CutC-like"/>
    <property type="match status" value="1"/>
</dbReference>
<evidence type="ECO:0000256" key="1">
    <source>
        <dbReference type="ARBA" id="ARBA00007768"/>
    </source>
</evidence>
<dbReference type="PANTHER" id="PTHR12598">
    <property type="entry name" value="COPPER HOMEOSTASIS PROTEIN CUTC"/>
    <property type="match status" value="1"/>
</dbReference>
<proteinExistence type="inferred from homology"/>
<dbReference type="Proteomes" id="UP000559885">
    <property type="component" value="Unassembled WGS sequence"/>
</dbReference>
<comment type="subcellular location">
    <subcellularLocation>
        <location evidence="2">Cytoplasm</location>
    </subcellularLocation>
</comment>
<dbReference type="Gene3D" id="3.20.20.380">
    <property type="entry name" value="Copper homeostasis (CutC) domain"/>
    <property type="match status" value="1"/>
</dbReference>
<comment type="similarity">
    <text evidence="1 2">Belongs to the CutC family.</text>
</comment>